<dbReference type="PIRSF" id="PIRSF015592">
    <property type="entry name" value="Prld-crbxl_pptds"/>
    <property type="match status" value="1"/>
</dbReference>
<dbReference type="GO" id="GO:0006508">
    <property type="term" value="P:proteolysis"/>
    <property type="evidence" value="ECO:0007669"/>
    <property type="project" value="UniProtKB-KW"/>
</dbReference>
<dbReference type="Gene3D" id="3.40.630.20">
    <property type="entry name" value="Peptidase C15, pyroglutamyl peptidase I-like"/>
    <property type="match status" value="1"/>
</dbReference>
<protein>
    <recommendedName>
        <fullName evidence="2">Pyrrolidone-carboxylate peptidase</fullName>
    </recommendedName>
    <alternativeName>
        <fullName evidence="7">5-oxoprolyl-peptidase</fullName>
    </alternativeName>
    <alternativeName>
        <fullName evidence="8">Pyroglutamyl-peptidase I</fullName>
    </alternativeName>
</protein>
<dbReference type="GO" id="GO:0005829">
    <property type="term" value="C:cytosol"/>
    <property type="evidence" value="ECO:0007669"/>
    <property type="project" value="InterPro"/>
</dbReference>
<keyword evidence="3" id="KW-0963">Cytoplasm</keyword>
<dbReference type="Pfam" id="PF01470">
    <property type="entry name" value="Peptidase_C15"/>
    <property type="match status" value="1"/>
</dbReference>
<evidence type="ECO:0000256" key="8">
    <source>
        <dbReference type="ARBA" id="ARBA00031559"/>
    </source>
</evidence>
<dbReference type="KEGG" id="ccot:CCAX7_20990"/>
<dbReference type="InterPro" id="IPR000816">
    <property type="entry name" value="Peptidase_C15"/>
</dbReference>
<sequence>MLTGFEPFHDNAVNPSQLIAERLNGETIGNARVVSLTLPVVFGEDTRRVFAAIDEWKPSVVISLGLSAGIGSIDVEMFAVNHRIADGSKALPPIAEDGPAAYFSTLPIDPICAAIEERAHLPVRRHGYAGSFLCNHILYQTLRHIETHKIDCRAGFLHLPQATENSAKGQPSLPLEQMIAGVRIAIEAAMSTP</sequence>
<keyword evidence="6" id="KW-0788">Thiol protease</keyword>
<gene>
    <name evidence="9" type="ORF">CCAX7_20990</name>
</gene>
<evidence type="ECO:0000256" key="5">
    <source>
        <dbReference type="ARBA" id="ARBA00022801"/>
    </source>
</evidence>
<dbReference type="PANTHER" id="PTHR23402">
    <property type="entry name" value="PROTEASE FAMILY C15 PYROGLUTAMYL-PEPTIDASE I-RELATED"/>
    <property type="match status" value="1"/>
</dbReference>
<evidence type="ECO:0000256" key="4">
    <source>
        <dbReference type="ARBA" id="ARBA00022670"/>
    </source>
</evidence>
<keyword evidence="5" id="KW-0378">Hydrolase</keyword>
<evidence type="ECO:0000313" key="9">
    <source>
        <dbReference type="EMBL" id="BDI30048.1"/>
    </source>
</evidence>
<reference evidence="9 10" key="1">
    <citation type="journal article" date="2019" name="Int. J. Syst. Evol. Microbiol.">
        <title>Capsulimonas corticalis gen. nov., sp. nov., an aerobic capsulated bacterium, of a novel bacterial order, Capsulimonadales ord. nov., of the class Armatimonadia of the phylum Armatimonadetes.</title>
        <authorList>
            <person name="Li J."/>
            <person name="Kudo C."/>
            <person name="Tonouchi A."/>
        </authorList>
    </citation>
    <scope>NUCLEOTIDE SEQUENCE [LARGE SCALE GENOMIC DNA]</scope>
    <source>
        <strain evidence="9 10">AX-7</strain>
    </source>
</reference>
<dbReference type="AlphaFoldDB" id="A0A402D1S6"/>
<dbReference type="CDD" id="cd00501">
    <property type="entry name" value="Peptidase_C15"/>
    <property type="match status" value="1"/>
</dbReference>
<name>A0A402D1S6_9BACT</name>
<evidence type="ECO:0000256" key="6">
    <source>
        <dbReference type="ARBA" id="ARBA00022807"/>
    </source>
</evidence>
<dbReference type="GO" id="GO:0016920">
    <property type="term" value="F:pyroglutamyl-peptidase activity"/>
    <property type="evidence" value="ECO:0007669"/>
    <property type="project" value="InterPro"/>
</dbReference>
<evidence type="ECO:0000256" key="7">
    <source>
        <dbReference type="ARBA" id="ARBA00030836"/>
    </source>
</evidence>
<dbReference type="PRINTS" id="PR00706">
    <property type="entry name" value="PYROGLUPTASE"/>
</dbReference>
<dbReference type="SUPFAM" id="SSF53182">
    <property type="entry name" value="Pyrrolidone carboxyl peptidase (pyroglutamate aminopeptidase)"/>
    <property type="match status" value="1"/>
</dbReference>
<dbReference type="EMBL" id="AP025739">
    <property type="protein sequence ID" value="BDI30048.1"/>
    <property type="molecule type" value="Genomic_DNA"/>
</dbReference>
<dbReference type="PANTHER" id="PTHR23402:SF1">
    <property type="entry name" value="PYROGLUTAMYL-PEPTIDASE I"/>
    <property type="match status" value="1"/>
</dbReference>
<evidence type="ECO:0000313" key="10">
    <source>
        <dbReference type="Proteomes" id="UP000287394"/>
    </source>
</evidence>
<dbReference type="Proteomes" id="UP000287394">
    <property type="component" value="Chromosome"/>
</dbReference>
<evidence type="ECO:0000256" key="1">
    <source>
        <dbReference type="ARBA" id="ARBA00006641"/>
    </source>
</evidence>
<dbReference type="InterPro" id="IPR036440">
    <property type="entry name" value="Peptidase_C15-like_sf"/>
</dbReference>
<evidence type="ECO:0000256" key="3">
    <source>
        <dbReference type="ARBA" id="ARBA00022490"/>
    </source>
</evidence>
<organism evidence="9 10">
    <name type="scientific">Capsulimonas corticalis</name>
    <dbReference type="NCBI Taxonomy" id="2219043"/>
    <lineage>
        <taxon>Bacteria</taxon>
        <taxon>Bacillati</taxon>
        <taxon>Armatimonadota</taxon>
        <taxon>Armatimonadia</taxon>
        <taxon>Capsulimonadales</taxon>
        <taxon>Capsulimonadaceae</taxon>
        <taxon>Capsulimonas</taxon>
    </lineage>
</organism>
<keyword evidence="4" id="KW-0645">Protease</keyword>
<comment type="similarity">
    <text evidence="1">Belongs to the peptidase C15 family.</text>
</comment>
<evidence type="ECO:0000256" key="2">
    <source>
        <dbReference type="ARBA" id="ARBA00019191"/>
    </source>
</evidence>
<proteinExistence type="inferred from homology"/>
<dbReference type="FunCoup" id="A0A402D1S6">
    <property type="interactions" value="67"/>
</dbReference>
<accession>A0A402D1S6</accession>
<dbReference type="InterPro" id="IPR016125">
    <property type="entry name" value="Peptidase_C15-like"/>
</dbReference>
<keyword evidence="10" id="KW-1185">Reference proteome</keyword>